<feature type="transmembrane region" description="Helical" evidence="1">
    <location>
        <begin position="75"/>
        <end position="93"/>
    </location>
</feature>
<gene>
    <name evidence="2" type="ORF">MA16_Dca022701</name>
</gene>
<dbReference type="EMBL" id="KZ503415">
    <property type="protein sequence ID" value="PKU64537.1"/>
    <property type="molecule type" value="Genomic_DNA"/>
</dbReference>
<evidence type="ECO:0000313" key="2">
    <source>
        <dbReference type="EMBL" id="PKU64537.1"/>
    </source>
</evidence>
<reference evidence="2 3" key="1">
    <citation type="journal article" date="2016" name="Sci. Rep.">
        <title>The Dendrobium catenatum Lindl. genome sequence provides insights into polysaccharide synthase, floral development and adaptive evolution.</title>
        <authorList>
            <person name="Zhang G.Q."/>
            <person name="Xu Q."/>
            <person name="Bian C."/>
            <person name="Tsai W.C."/>
            <person name="Yeh C.M."/>
            <person name="Liu K.W."/>
            <person name="Yoshida K."/>
            <person name="Zhang L.S."/>
            <person name="Chang S.B."/>
            <person name="Chen F."/>
            <person name="Shi Y."/>
            <person name="Su Y.Y."/>
            <person name="Zhang Y.Q."/>
            <person name="Chen L.J."/>
            <person name="Yin Y."/>
            <person name="Lin M."/>
            <person name="Huang H."/>
            <person name="Deng H."/>
            <person name="Wang Z.W."/>
            <person name="Zhu S.L."/>
            <person name="Zhao X."/>
            <person name="Deng C."/>
            <person name="Niu S.C."/>
            <person name="Huang J."/>
            <person name="Wang M."/>
            <person name="Liu G.H."/>
            <person name="Yang H.J."/>
            <person name="Xiao X.J."/>
            <person name="Hsiao Y.Y."/>
            <person name="Wu W.L."/>
            <person name="Chen Y.Y."/>
            <person name="Mitsuda N."/>
            <person name="Ohme-Takagi M."/>
            <person name="Luo Y.B."/>
            <person name="Van de Peer Y."/>
            <person name="Liu Z.J."/>
        </authorList>
    </citation>
    <scope>NUCLEOTIDE SEQUENCE [LARGE SCALE GENOMIC DNA]</scope>
    <source>
        <tissue evidence="2">The whole plant</tissue>
    </source>
</reference>
<name>A0A2I0VMB2_9ASPA</name>
<reference evidence="2 3" key="2">
    <citation type="journal article" date="2017" name="Nature">
        <title>The Apostasia genome and the evolution of orchids.</title>
        <authorList>
            <person name="Zhang G.Q."/>
            <person name="Liu K.W."/>
            <person name="Li Z."/>
            <person name="Lohaus R."/>
            <person name="Hsiao Y.Y."/>
            <person name="Niu S.C."/>
            <person name="Wang J.Y."/>
            <person name="Lin Y.C."/>
            <person name="Xu Q."/>
            <person name="Chen L.J."/>
            <person name="Yoshida K."/>
            <person name="Fujiwara S."/>
            <person name="Wang Z.W."/>
            <person name="Zhang Y.Q."/>
            <person name="Mitsuda N."/>
            <person name="Wang M."/>
            <person name="Liu G.H."/>
            <person name="Pecoraro L."/>
            <person name="Huang H.X."/>
            <person name="Xiao X.J."/>
            <person name="Lin M."/>
            <person name="Wu X.Y."/>
            <person name="Wu W.L."/>
            <person name="Chen Y.Y."/>
            <person name="Chang S.B."/>
            <person name="Sakamoto S."/>
            <person name="Ohme-Takagi M."/>
            <person name="Yagi M."/>
            <person name="Zeng S.J."/>
            <person name="Shen C.Y."/>
            <person name="Yeh C.M."/>
            <person name="Luo Y.B."/>
            <person name="Tsai W.C."/>
            <person name="Van de Peer Y."/>
            <person name="Liu Z.J."/>
        </authorList>
    </citation>
    <scope>NUCLEOTIDE SEQUENCE [LARGE SCALE GENOMIC DNA]</scope>
    <source>
        <tissue evidence="2">The whole plant</tissue>
    </source>
</reference>
<keyword evidence="1" id="KW-0472">Membrane</keyword>
<organism evidence="2 3">
    <name type="scientific">Dendrobium catenatum</name>
    <dbReference type="NCBI Taxonomy" id="906689"/>
    <lineage>
        <taxon>Eukaryota</taxon>
        <taxon>Viridiplantae</taxon>
        <taxon>Streptophyta</taxon>
        <taxon>Embryophyta</taxon>
        <taxon>Tracheophyta</taxon>
        <taxon>Spermatophyta</taxon>
        <taxon>Magnoliopsida</taxon>
        <taxon>Liliopsida</taxon>
        <taxon>Asparagales</taxon>
        <taxon>Orchidaceae</taxon>
        <taxon>Epidendroideae</taxon>
        <taxon>Malaxideae</taxon>
        <taxon>Dendrobiinae</taxon>
        <taxon>Dendrobium</taxon>
    </lineage>
</organism>
<proteinExistence type="predicted"/>
<dbReference type="Proteomes" id="UP000233837">
    <property type="component" value="Unassembled WGS sequence"/>
</dbReference>
<accession>A0A2I0VMB2</accession>
<evidence type="ECO:0000313" key="3">
    <source>
        <dbReference type="Proteomes" id="UP000233837"/>
    </source>
</evidence>
<protein>
    <submittedName>
        <fullName evidence="2">Uncharacterized protein</fullName>
    </submittedName>
</protein>
<dbReference type="AlphaFoldDB" id="A0A2I0VMB2"/>
<evidence type="ECO:0000256" key="1">
    <source>
        <dbReference type="SAM" id="Phobius"/>
    </source>
</evidence>
<keyword evidence="1" id="KW-0812">Transmembrane</keyword>
<keyword evidence="3" id="KW-1185">Reference proteome</keyword>
<keyword evidence="1" id="KW-1133">Transmembrane helix</keyword>
<sequence>MADPEVDHGFVFDDQGRTDILGSPFFDVFLGNDKTVEGYIDRILYQLTLSIEEHLPPGRWIIIGHPPPPPLSTKVLGAVFLVVISFFVWFIFLR</sequence>